<name>A0AAP0J059_9MAGN</name>
<comment type="caution">
    <text evidence="2">The sequence shown here is derived from an EMBL/GenBank/DDBJ whole genome shotgun (WGS) entry which is preliminary data.</text>
</comment>
<feature type="region of interest" description="Disordered" evidence="1">
    <location>
        <begin position="1"/>
        <end position="28"/>
    </location>
</feature>
<organism evidence="2 3">
    <name type="scientific">Stephania japonica</name>
    <dbReference type="NCBI Taxonomy" id="461633"/>
    <lineage>
        <taxon>Eukaryota</taxon>
        <taxon>Viridiplantae</taxon>
        <taxon>Streptophyta</taxon>
        <taxon>Embryophyta</taxon>
        <taxon>Tracheophyta</taxon>
        <taxon>Spermatophyta</taxon>
        <taxon>Magnoliopsida</taxon>
        <taxon>Ranunculales</taxon>
        <taxon>Menispermaceae</taxon>
        <taxon>Menispermoideae</taxon>
        <taxon>Cissampelideae</taxon>
        <taxon>Stephania</taxon>
    </lineage>
</organism>
<evidence type="ECO:0000256" key="1">
    <source>
        <dbReference type="SAM" id="MobiDB-lite"/>
    </source>
</evidence>
<dbReference type="AlphaFoldDB" id="A0AAP0J059"/>
<dbReference type="EMBL" id="JBBNAE010000005">
    <property type="protein sequence ID" value="KAK9123977.1"/>
    <property type="molecule type" value="Genomic_DNA"/>
</dbReference>
<feature type="compositionally biased region" description="Polar residues" evidence="1">
    <location>
        <begin position="11"/>
        <end position="28"/>
    </location>
</feature>
<accession>A0AAP0J059</accession>
<proteinExistence type="predicted"/>
<evidence type="ECO:0000313" key="2">
    <source>
        <dbReference type="EMBL" id="KAK9123977.1"/>
    </source>
</evidence>
<reference evidence="2 3" key="1">
    <citation type="submission" date="2024-01" db="EMBL/GenBank/DDBJ databases">
        <title>Genome assemblies of Stephania.</title>
        <authorList>
            <person name="Yang L."/>
        </authorList>
    </citation>
    <scope>NUCLEOTIDE SEQUENCE [LARGE SCALE GENOMIC DNA]</scope>
    <source>
        <strain evidence="2">QJT</strain>
        <tissue evidence="2">Leaf</tissue>
    </source>
</reference>
<evidence type="ECO:0000313" key="3">
    <source>
        <dbReference type="Proteomes" id="UP001417504"/>
    </source>
</evidence>
<sequence length="70" mass="7622">MSDTSKENVPLDSQFSEKLSSSPPTTQIKSRAREKLLSLVICFEDIGAVDPLVDTHGMQDSVDARVCLLA</sequence>
<gene>
    <name evidence="2" type="ORF">Sjap_013579</name>
</gene>
<protein>
    <submittedName>
        <fullName evidence="2">Uncharacterized protein</fullName>
    </submittedName>
</protein>
<dbReference type="Proteomes" id="UP001417504">
    <property type="component" value="Unassembled WGS sequence"/>
</dbReference>
<keyword evidence="3" id="KW-1185">Reference proteome</keyword>